<dbReference type="Proteomes" id="UP001642482">
    <property type="component" value="Unassembled WGS sequence"/>
</dbReference>
<sequence>MSTEYDVCVMFNGGHNVLPHTHIGEGLGPISNNIYRMLEVHVVDVDALKKVILDEVVVKVIESKDDKDEVILDEIVLRL</sequence>
<protein>
    <submittedName>
        <fullName evidence="1">Uncharacterized protein</fullName>
    </submittedName>
</protein>
<name>A0ABP0CKQ7_9PEZI</name>
<gene>
    <name evidence="1" type="ORF">SEUCBS140593_008269</name>
</gene>
<proteinExistence type="predicted"/>
<organism evidence="1 2">
    <name type="scientific">Sporothrix eucalyptigena</name>
    <dbReference type="NCBI Taxonomy" id="1812306"/>
    <lineage>
        <taxon>Eukaryota</taxon>
        <taxon>Fungi</taxon>
        <taxon>Dikarya</taxon>
        <taxon>Ascomycota</taxon>
        <taxon>Pezizomycotina</taxon>
        <taxon>Sordariomycetes</taxon>
        <taxon>Sordariomycetidae</taxon>
        <taxon>Ophiostomatales</taxon>
        <taxon>Ophiostomataceae</taxon>
        <taxon>Sporothrix</taxon>
    </lineage>
</organism>
<evidence type="ECO:0000313" key="2">
    <source>
        <dbReference type="Proteomes" id="UP001642482"/>
    </source>
</evidence>
<keyword evidence="2" id="KW-1185">Reference proteome</keyword>
<accession>A0ABP0CKQ7</accession>
<dbReference type="EMBL" id="CAWUHD010000112">
    <property type="protein sequence ID" value="CAK7232466.1"/>
    <property type="molecule type" value="Genomic_DNA"/>
</dbReference>
<comment type="caution">
    <text evidence="1">The sequence shown here is derived from an EMBL/GenBank/DDBJ whole genome shotgun (WGS) entry which is preliminary data.</text>
</comment>
<evidence type="ECO:0000313" key="1">
    <source>
        <dbReference type="EMBL" id="CAK7232466.1"/>
    </source>
</evidence>
<reference evidence="1 2" key="1">
    <citation type="submission" date="2024-01" db="EMBL/GenBank/DDBJ databases">
        <authorList>
            <person name="Allen C."/>
            <person name="Tagirdzhanova G."/>
        </authorList>
    </citation>
    <scope>NUCLEOTIDE SEQUENCE [LARGE SCALE GENOMIC DNA]</scope>
</reference>